<dbReference type="InterPro" id="IPR029063">
    <property type="entry name" value="SAM-dependent_MTases_sf"/>
</dbReference>
<keyword evidence="10" id="KW-1185">Reference proteome</keyword>
<dbReference type="Gene3D" id="2.30.130.10">
    <property type="entry name" value="PUA domain"/>
    <property type="match status" value="1"/>
</dbReference>
<dbReference type="KEGG" id="rce:RC1_2986"/>
<dbReference type="InterPro" id="IPR019614">
    <property type="entry name" value="SAM-dep_methyl-trfase"/>
</dbReference>
<dbReference type="SUPFAM" id="SSF53335">
    <property type="entry name" value="S-adenosyl-L-methionine-dependent methyltransferases"/>
    <property type="match status" value="1"/>
</dbReference>
<dbReference type="eggNOG" id="COG1092">
    <property type="taxonomic scope" value="Bacteria"/>
</dbReference>
<evidence type="ECO:0000256" key="4">
    <source>
        <dbReference type="ARBA" id="ARBA00022679"/>
    </source>
</evidence>
<dbReference type="CDD" id="cd11572">
    <property type="entry name" value="RlmI_M_like"/>
    <property type="match status" value="1"/>
</dbReference>
<dbReference type="Gene3D" id="3.30.750.80">
    <property type="entry name" value="RNA methyltransferase domain (HRMD) like"/>
    <property type="match status" value="1"/>
</dbReference>
<dbReference type="EMBL" id="CP000613">
    <property type="protein sequence ID" value="ACJ00354.1"/>
    <property type="molecule type" value="Genomic_DNA"/>
</dbReference>
<dbReference type="InterPro" id="IPR036974">
    <property type="entry name" value="PUA_sf"/>
</dbReference>
<dbReference type="PANTHER" id="PTHR42873">
    <property type="entry name" value="RIBOSOMAL RNA LARGE SUBUNIT METHYLTRANSFERASE"/>
    <property type="match status" value="1"/>
</dbReference>
<evidence type="ECO:0000313" key="10">
    <source>
        <dbReference type="Proteomes" id="UP000001591"/>
    </source>
</evidence>
<dbReference type="GO" id="GO:0008168">
    <property type="term" value="F:methyltransferase activity"/>
    <property type="evidence" value="ECO:0007669"/>
    <property type="project" value="UniProtKB-KW"/>
</dbReference>
<comment type="similarity">
    <text evidence="6">Belongs to the methyltransferase superfamily. RlmI family.</text>
</comment>
<dbReference type="InterPro" id="IPR041532">
    <property type="entry name" value="RlmI-like_PUA"/>
</dbReference>
<feature type="domain" description="RlmI-like PUA" evidence="8">
    <location>
        <begin position="38"/>
        <end position="103"/>
    </location>
</feature>
<dbReference type="Proteomes" id="UP000001591">
    <property type="component" value="Chromosome"/>
</dbReference>
<dbReference type="HOGENOM" id="CLU_014042_0_0_5"/>
<sequence>MRGGNARRTVASRRGGVIFRPMTDIAPASASAKDYPVLRLQAGRHKRAQHGHPWVYSNEVQMDTAAKALPAGSIVRVLDAGGGFLGLATFNPHTLIACRFLSRDPAVRVDAGFFAARIRRALEIRERLFDRPFYRLVHAESDGLPALIVDRYGDTVVVQANTVAMDARLPEILEALDTVLAPRAIVLRNDSAARSYEGLPEEVRVAKGEVSGLIPVEENGATFFADLSGGQKTGWFFDQRDNRSFIANLCRGRRTIDFYTYTGGFGVLAAARGAAHVTLVDRSQAALDIALKAAAANGCADRVEARKADAFHELEKLVAEGQRWEVVICDPPAFVKSRKDLAVGSRAYRKMTKAAARLTAPGGMLLVASCSHNMEPPLFHQEVARGVAEAGRDSRILRFAGAGPDHPVHPLLPETQYLKAMVLALD</sequence>
<comment type="subcellular location">
    <subcellularLocation>
        <location evidence="1">Cytoplasm</location>
    </subcellularLocation>
</comment>
<dbReference type="GO" id="GO:0003723">
    <property type="term" value="F:RNA binding"/>
    <property type="evidence" value="ECO:0007669"/>
    <property type="project" value="InterPro"/>
</dbReference>
<evidence type="ECO:0000256" key="1">
    <source>
        <dbReference type="ARBA" id="ARBA00004496"/>
    </source>
</evidence>
<dbReference type="AlphaFoldDB" id="B6IVN0"/>
<dbReference type="CDD" id="cd21153">
    <property type="entry name" value="PUA_RlmI"/>
    <property type="match status" value="1"/>
</dbReference>
<keyword evidence="4" id="KW-0808">Transferase</keyword>
<dbReference type="InterPro" id="IPR015947">
    <property type="entry name" value="PUA-like_sf"/>
</dbReference>
<keyword evidence="3 9" id="KW-0489">Methyltransferase</keyword>
<evidence type="ECO:0000256" key="6">
    <source>
        <dbReference type="ARBA" id="ARBA00038091"/>
    </source>
</evidence>
<protein>
    <submittedName>
        <fullName evidence="9">SAM-dependent methyltransferase, putative</fullName>
    </submittedName>
</protein>
<evidence type="ECO:0000259" key="7">
    <source>
        <dbReference type="Pfam" id="PF10672"/>
    </source>
</evidence>
<keyword evidence="5" id="KW-0949">S-adenosyl-L-methionine</keyword>
<feature type="domain" description="S-adenosylmethionine-dependent methyltransferase" evidence="7">
    <location>
        <begin position="213"/>
        <end position="387"/>
    </location>
</feature>
<evidence type="ECO:0000256" key="2">
    <source>
        <dbReference type="ARBA" id="ARBA00022490"/>
    </source>
</evidence>
<evidence type="ECO:0000259" key="8">
    <source>
        <dbReference type="Pfam" id="PF17785"/>
    </source>
</evidence>
<dbReference type="GO" id="GO:0032259">
    <property type="term" value="P:methylation"/>
    <property type="evidence" value="ECO:0007669"/>
    <property type="project" value="UniProtKB-KW"/>
</dbReference>
<gene>
    <name evidence="9" type="ordered locus">RC1_2986</name>
</gene>
<organism evidence="9 10">
    <name type="scientific">Rhodospirillum centenum (strain ATCC 51521 / SW)</name>
    <dbReference type="NCBI Taxonomy" id="414684"/>
    <lineage>
        <taxon>Bacteria</taxon>
        <taxon>Pseudomonadati</taxon>
        <taxon>Pseudomonadota</taxon>
        <taxon>Alphaproteobacteria</taxon>
        <taxon>Rhodospirillales</taxon>
        <taxon>Rhodospirillaceae</taxon>
        <taxon>Rhodospirillum</taxon>
    </lineage>
</organism>
<dbReference type="Gene3D" id="3.40.50.150">
    <property type="entry name" value="Vaccinia Virus protein VP39"/>
    <property type="match status" value="1"/>
</dbReference>
<evidence type="ECO:0000256" key="5">
    <source>
        <dbReference type="ARBA" id="ARBA00022691"/>
    </source>
</evidence>
<dbReference type="Pfam" id="PF17785">
    <property type="entry name" value="PUA_3"/>
    <property type="match status" value="1"/>
</dbReference>
<accession>B6IVN0</accession>
<name>B6IVN0_RHOCS</name>
<dbReference type="PROSITE" id="PS50890">
    <property type="entry name" value="PUA"/>
    <property type="match status" value="1"/>
</dbReference>
<dbReference type="STRING" id="414684.RC1_2986"/>
<evidence type="ECO:0000256" key="3">
    <source>
        <dbReference type="ARBA" id="ARBA00022603"/>
    </source>
</evidence>
<keyword evidence="2" id="KW-0963">Cytoplasm</keyword>
<dbReference type="SUPFAM" id="SSF88697">
    <property type="entry name" value="PUA domain-like"/>
    <property type="match status" value="1"/>
</dbReference>
<dbReference type="PANTHER" id="PTHR42873:SF1">
    <property type="entry name" value="S-ADENOSYLMETHIONINE-DEPENDENT METHYLTRANSFERASE DOMAIN-CONTAINING PROTEIN"/>
    <property type="match status" value="1"/>
</dbReference>
<dbReference type="CDD" id="cd02440">
    <property type="entry name" value="AdoMet_MTases"/>
    <property type="match status" value="1"/>
</dbReference>
<evidence type="ECO:0000313" key="9">
    <source>
        <dbReference type="EMBL" id="ACJ00354.1"/>
    </source>
</evidence>
<dbReference type="GO" id="GO:0005737">
    <property type="term" value="C:cytoplasm"/>
    <property type="evidence" value="ECO:0007669"/>
    <property type="project" value="UniProtKB-SubCell"/>
</dbReference>
<reference evidence="9 10" key="1">
    <citation type="journal article" date="2010" name="BMC Genomics">
        <title>Metabolic flexibility revealed in the genome of the cyst-forming alpha-1 proteobacterium Rhodospirillum centenum.</title>
        <authorList>
            <person name="Lu Y.K."/>
            <person name="Marden J."/>
            <person name="Han M."/>
            <person name="Swingley W.D."/>
            <person name="Mastrian S.D."/>
            <person name="Chowdhury S.R."/>
            <person name="Hao J."/>
            <person name="Helmy T."/>
            <person name="Kim S."/>
            <person name="Kurdoglu A.A."/>
            <person name="Matthies H.J."/>
            <person name="Rollo D."/>
            <person name="Stothard P."/>
            <person name="Blankenship R.E."/>
            <person name="Bauer C.E."/>
            <person name="Touchman J.W."/>
        </authorList>
    </citation>
    <scope>NUCLEOTIDE SEQUENCE [LARGE SCALE GENOMIC DNA]</scope>
    <source>
        <strain evidence="10">ATCC 51521 / SW</strain>
    </source>
</reference>
<proteinExistence type="inferred from homology"/>
<dbReference type="Pfam" id="PF10672">
    <property type="entry name" value="Methyltrans_SAM"/>
    <property type="match status" value="1"/>
</dbReference>